<organism evidence="1 2">
    <name type="scientific">Rhododendron griersonianum</name>
    <dbReference type="NCBI Taxonomy" id="479676"/>
    <lineage>
        <taxon>Eukaryota</taxon>
        <taxon>Viridiplantae</taxon>
        <taxon>Streptophyta</taxon>
        <taxon>Embryophyta</taxon>
        <taxon>Tracheophyta</taxon>
        <taxon>Spermatophyta</taxon>
        <taxon>Magnoliopsida</taxon>
        <taxon>eudicotyledons</taxon>
        <taxon>Gunneridae</taxon>
        <taxon>Pentapetalae</taxon>
        <taxon>asterids</taxon>
        <taxon>Ericales</taxon>
        <taxon>Ericaceae</taxon>
        <taxon>Ericoideae</taxon>
        <taxon>Rhodoreae</taxon>
        <taxon>Rhododendron</taxon>
    </lineage>
</organism>
<comment type="caution">
    <text evidence="1">The sequence shown here is derived from an EMBL/GenBank/DDBJ whole genome shotgun (WGS) entry which is preliminary data.</text>
</comment>
<keyword evidence="2" id="KW-1185">Reference proteome</keyword>
<evidence type="ECO:0000313" key="1">
    <source>
        <dbReference type="EMBL" id="KAG5524888.1"/>
    </source>
</evidence>
<evidence type="ECO:0000313" key="2">
    <source>
        <dbReference type="Proteomes" id="UP000823749"/>
    </source>
</evidence>
<protein>
    <submittedName>
        <fullName evidence="1">Uncharacterized protein</fullName>
    </submittedName>
</protein>
<dbReference type="EMBL" id="JACTNZ010000011">
    <property type="protein sequence ID" value="KAG5524888.1"/>
    <property type="molecule type" value="Genomic_DNA"/>
</dbReference>
<reference evidence="1" key="1">
    <citation type="submission" date="2020-08" db="EMBL/GenBank/DDBJ databases">
        <title>Plant Genome Project.</title>
        <authorList>
            <person name="Zhang R.-G."/>
        </authorList>
    </citation>
    <scope>NUCLEOTIDE SEQUENCE</scope>
    <source>
        <strain evidence="1">WSP0</strain>
        <tissue evidence="1">Leaf</tissue>
    </source>
</reference>
<dbReference type="Proteomes" id="UP000823749">
    <property type="component" value="Chromosome 11"/>
</dbReference>
<name>A0AAV6I8A7_9ERIC</name>
<accession>A0AAV6I8A7</accession>
<sequence length="104" mass="11460">MSLAPMSLSRQGEQNEQIRSSFRAVSKTCSLGLKLTGSCRLSRSTFEGRRSEKRSGEAVKGSSQVLRGLASVRRWSVDANGAPASGYEVWRGLLEVKRRSRKVT</sequence>
<gene>
    <name evidence="1" type="ORF">RHGRI_031533</name>
</gene>
<proteinExistence type="predicted"/>
<dbReference type="AlphaFoldDB" id="A0AAV6I8A7"/>